<dbReference type="RefSeq" id="WP_155307591.1">
    <property type="nucleotide sequence ID" value="NZ_AP021875.1"/>
</dbReference>
<dbReference type="InterPro" id="IPR018961">
    <property type="entry name" value="DnaJ_homolog_subfam-C_membr-28"/>
</dbReference>
<keyword evidence="3" id="KW-1185">Reference proteome</keyword>
<dbReference type="KEGG" id="dwd:DSCW_64320"/>
<feature type="domain" description="DnaJ homologue subfamily C member 28 conserved" evidence="1">
    <location>
        <begin position="8"/>
        <end position="75"/>
    </location>
</feature>
<evidence type="ECO:0000259" key="1">
    <source>
        <dbReference type="Pfam" id="PF09350"/>
    </source>
</evidence>
<dbReference type="Pfam" id="PF09350">
    <property type="entry name" value="DJC28_CD"/>
    <property type="match status" value="1"/>
</dbReference>
<accession>A0A5K7ZE13</accession>
<sequence length="124" mass="14321">MFPGFEKIIEARIKKAQDEGSFENLPGSGQPLQLEDDRHIPEDLRMAHKVLKNADCLPPEVHLRKEIRATEDLLAGMTDTTQKYRTIKKLNFLILKLNSTRDTHASFDVPQRYYGDLVERLESK</sequence>
<protein>
    <submittedName>
        <fullName evidence="2">DUF1992 domain-containing protein</fullName>
    </submittedName>
</protein>
<evidence type="ECO:0000313" key="2">
    <source>
        <dbReference type="EMBL" id="BBO79015.1"/>
    </source>
</evidence>
<name>A0A5K7ZE13_9BACT</name>
<dbReference type="PANTHER" id="PTHR39158:SF1">
    <property type="entry name" value="DNAJ HOMOLOG SUBFAMILY C MEMBER 28"/>
    <property type="match status" value="1"/>
</dbReference>
<dbReference type="AlphaFoldDB" id="A0A5K7ZE13"/>
<gene>
    <name evidence="2" type="ORF">DSCW_64320</name>
</gene>
<dbReference type="OrthoDB" id="9798476at2"/>
<evidence type="ECO:0000313" key="3">
    <source>
        <dbReference type="Proteomes" id="UP000427769"/>
    </source>
</evidence>
<dbReference type="InterPro" id="IPR052573">
    <property type="entry name" value="DnaJ_C_subfamily_28"/>
</dbReference>
<reference evidence="2 3" key="1">
    <citation type="submission" date="2019-11" db="EMBL/GenBank/DDBJ databases">
        <title>Comparative genomics of hydrocarbon-degrading Desulfosarcina strains.</title>
        <authorList>
            <person name="Watanabe M."/>
            <person name="Kojima H."/>
            <person name="Fukui M."/>
        </authorList>
    </citation>
    <scope>NUCLEOTIDE SEQUENCE [LARGE SCALE GENOMIC DNA]</scope>
    <source>
        <strain evidence="2 3">PP31</strain>
    </source>
</reference>
<organism evidence="2 3">
    <name type="scientific">Desulfosarcina widdelii</name>
    <dbReference type="NCBI Taxonomy" id="947919"/>
    <lineage>
        <taxon>Bacteria</taxon>
        <taxon>Pseudomonadati</taxon>
        <taxon>Thermodesulfobacteriota</taxon>
        <taxon>Desulfobacteria</taxon>
        <taxon>Desulfobacterales</taxon>
        <taxon>Desulfosarcinaceae</taxon>
        <taxon>Desulfosarcina</taxon>
    </lineage>
</organism>
<proteinExistence type="predicted"/>
<dbReference type="PANTHER" id="PTHR39158">
    <property type="entry name" value="OS08G0560600 PROTEIN"/>
    <property type="match status" value="1"/>
</dbReference>
<dbReference type="Proteomes" id="UP000427769">
    <property type="component" value="Chromosome"/>
</dbReference>
<dbReference type="EMBL" id="AP021875">
    <property type="protein sequence ID" value="BBO79015.1"/>
    <property type="molecule type" value="Genomic_DNA"/>
</dbReference>